<sequence length="417" mass="45962">MNAFNFQNKNLYAESVPVSDLMNLYGSPLYIYSKSQIEFNWKVFENSFGAHPHLICYAVKANSNLAVLNILANLGSGFDIVSLGELERVIASGGDPAKCVFSGVAKTENSIRKALEYGIYCFNVESEGELEQIESVASSLNVRASISIRVNPDVDAKTHPYISTGLTENKFGVSAEVALSMYKKASLSDYLDVCGLDYHIGSQITDQSPFIEALEKALDLIEELKSENIDLDHIDIGGGVGITYDQEKIISIEDYINRVISKVGSMKILAEPGRSIVGNAGIFVTKVEYLKQNDIKSFAIVDGAMNDLIRPALYSSYHEAVSIQEKSKGVTDSWDIVGPVCETSDFLAKDRELTLEKGDYIAILTAGAYGFVLSSNYNSRPRVPEVMVSEKSHSLVRKRETIESLFENETIFKDEVN</sequence>
<evidence type="ECO:0000256" key="3">
    <source>
        <dbReference type="ARBA" id="ARBA00022793"/>
    </source>
</evidence>
<evidence type="ECO:0000259" key="15">
    <source>
        <dbReference type="Pfam" id="PF02784"/>
    </source>
</evidence>
<evidence type="ECO:0000256" key="13">
    <source>
        <dbReference type="PIRSR" id="PIRSR600183-50"/>
    </source>
</evidence>
<dbReference type="PANTHER" id="PTHR43727:SF2">
    <property type="entry name" value="GROUP IV DECARBOXYLASE"/>
    <property type="match status" value="1"/>
</dbReference>
<evidence type="ECO:0000313" key="16">
    <source>
        <dbReference type="EMBL" id="ALE01264.1"/>
    </source>
</evidence>
<dbReference type="InterPro" id="IPR022657">
    <property type="entry name" value="De-COase2_CS"/>
</dbReference>
<dbReference type="PROSITE" id="PS00878">
    <property type="entry name" value="ODR_DC_2_1"/>
    <property type="match status" value="1"/>
</dbReference>
<evidence type="ECO:0000256" key="6">
    <source>
        <dbReference type="ARBA" id="ARBA00023239"/>
    </source>
</evidence>
<evidence type="ECO:0000313" key="17">
    <source>
        <dbReference type="Proteomes" id="UP000068905"/>
    </source>
</evidence>
<keyword evidence="4 12" id="KW-0663">Pyridoxal phosphate</keyword>
<keyword evidence="3 12" id="KW-0210">Decarboxylase</keyword>
<organism evidence="16 17">
    <name type="scientific">Candidatus Pseudothioglobus singularis PS1</name>
    <dbReference type="NCBI Taxonomy" id="1125411"/>
    <lineage>
        <taxon>Bacteria</taxon>
        <taxon>Pseudomonadati</taxon>
        <taxon>Pseudomonadota</taxon>
        <taxon>Gammaproteobacteria</taxon>
        <taxon>Candidatus Pseudothioglobaceae</taxon>
        <taxon>Candidatus Pseudothioglobus</taxon>
    </lineage>
</organism>
<dbReference type="HAMAP" id="MF_02120">
    <property type="entry name" value="LysA"/>
    <property type="match status" value="1"/>
</dbReference>
<dbReference type="InterPro" id="IPR000183">
    <property type="entry name" value="Orn/DAP/Arg_de-COase"/>
</dbReference>
<protein>
    <recommendedName>
        <fullName evidence="11 12">Diaminopimelate decarboxylase</fullName>
        <shortName evidence="12">DAP decarboxylase</shortName>
        <shortName evidence="12">DAPDC</shortName>
        <ecNumber evidence="10 12">4.1.1.20</ecNumber>
    </recommendedName>
</protein>
<evidence type="ECO:0000256" key="1">
    <source>
        <dbReference type="ARBA" id="ARBA00001933"/>
    </source>
</evidence>
<feature type="domain" description="Orn/DAP/Arg decarboxylase 2 N-terminal" evidence="15">
    <location>
        <begin position="35"/>
        <end position="277"/>
    </location>
</feature>
<dbReference type="Pfam" id="PF02784">
    <property type="entry name" value="Orn_Arg_deC_N"/>
    <property type="match status" value="1"/>
</dbReference>
<dbReference type="PANTHER" id="PTHR43727">
    <property type="entry name" value="DIAMINOPIMELATE DECARBOXYLASE"/>
    <property type="match status" value="1"/>
</dbReference>
<dbReference type="SUPFAM" id="SSF50621">
    <property type="entry name" value="Alanine racemase C-terminal domain-like"/>
    <property type="match status" value="1"/>
</dbReference>
<feature type="binding site" evidence="12">
    <location>
        <begin position="271"/>
        <end position="274"/>
    </location>
    <ligand>
        <name>pyridoxal 5'-phosphate</name>
        <dbReference type="ChEBI" id="CHEBI:597326"/>
    </ligand>
</feature>
<feature type="binding site" evidence="12">
    <location>
        <position position="342"/>
    </location>
    <ligand>
        <name>substrate</name>
    </ligand>
</feature>
<dbReference type="FunFam" id="3.20.20.10:FF:000003">
    <property type="entry name" value="Diaminopimelate decarboxylase"/>
    <property type="match status" value="1"/>
</dbReference>
<dbReference type="InterPro" id="IPR009006">
    <property type="entry name" value="Ala_racemase/Decarboxylase_C"/>
</dbReference>
<dbReference type="STRING" id="1125411.W908_00725"/>
<dbReference type="Gene3D" id="2.40.37.10">
    <property type="entry name" value="Lyase, Ornithine Decarboxylase, Chain A, domain 1"/>
    <property type="match status" value="1"/>
</dbReference>
<feature type="binding site" evidence="12">
    <location>
        <position position="369"/>
    </location>
    <ligand>
        <name>substrate</name>
    </ligand>
</feature>
<dbReference type="EMBL" id="CP006911">
    <property type="protein sequence ID" value="ALE01264.1"/>
    <property type="molecule type" value="Genomic_DNA"/>
</dbReference>
<evidence type="ECO:0000256" key="5">
    <source>
        <dbReference type="ARBA" id="ARBA00023154"/>
    </source>
</evidence>
<dbReference type="CDD" id="cd06828">
    <property type="entry name" value="PLPDE_III_DapDC"/>
    <property type="match status" value="1"/>
</dbReference>
<dbReference type="PATRIC" id="fig|1125411.7.peg.145"/>
<evidence type="ECO:0000256" key="8">
    <source>
        <dbReference type="ARBA" id="ARBA00060643"/>
    </source>
</evidence>
<feature type="binding site" evidence="12">
    <location>
        <position position="369"/>
    </location>
    <ligand>
        <name>pyridoxal 5'-phosphate</name>
        <dbReference type="ChEBI" id="CHEBI:597326"/>
    </ligand>
</feature>
<dbReference type="EC" id="4.1.1.20" evidence="10 12"/>
<comment type="catalytic activity">
    <reaction evidence="7 12 14">
        <text>meso-2,6-diaminopimelate + H(+) = L-lysine + CO2</text>
        <dbReference type="Rhea" id="RHEA:15101"/>
        <dbReference type="ChEBI" id="CHEBI:15378"/>
        <dbReference type="ChEBI" id="CHEBI:16526"/>
        <dbReference type="ChEBI" id="CHEBI:32551"/>
        <dbReference type="ChEBI" id="CHEBI:57791"/>
        <dbReference type="EC" id="4.1.1.20"/>
    </reaction>
</comment>
<dbReference type="UniPathway" id="UPA00034">
    <property type="reaction ID" value="UER00027"/>
</dbReference>
<dbReference type="AlphaFoldDB" id="A0A0M4LFE0"/>
<evidence type="ECO:0000256" key="11">
    <source>
        <dbReference type="ARBA" id="ARBA00074972"/>
    </source>
</evidence>
<evidence type="ECO:0000256" key="10">
    <source>
        <dbReference type="ARBA" id="ARBA00066427"/>
    </source>
</evidence>
<accession>A0A0M4LFE0</accession>
<dbReference type="SUPFAM" id="SSF51419">
    <property type="entry name" value="PLP-binding barrel"/>
    <property type="match status" value="1"/>
</dbReference>
<evidence type="ECO:0000256" key="12">
    <source>
        <dbReference type="HAMAP-Rule" id="MF_02120"/>
    </source>
</evidence>
<dbReference type="RefSeq" id="WP_082344990.1">
    <property type="nucleotide sequence ID" value="NZ_CP006911.1"/>
</dbReference>
<dbReference type="GO" id="GO:0009089">
    <property type="term" value="P:lysine biosynthetic process via diaminopimelate"/>
    <property type="evidence" value="ECO:0007669"/>
    <property type="project" value="UniProtKB-UniRule"/>
</dbReference>
<evidence type="ECO:0000256" key="14">
    <source>
        <dbReference type="RuleBase" id="RU003738"/>
    </source>
</evidence>
<dbReference type="GO" id="GO:0008836">
    <property type="term" value="F:diaminopimelate decarboxylase activity"/>
    <property type="evidence" value="ECO:0007669"/>
    <property type="project" value="UniProtKB-UniRule"/>
</dbReference>
<feature type="binding site" evidence="12">
    <location>
        <position position="274"/>
    </location>
    <ligand>
        <name>substrate</name>
    </ligand>
</feature>
<keyword evidence="2 12" id="KW-0028">Amino-acid biosynthesis</keyword>
<proteinExistence type="inferred from homology"/>
<dbReference type="InterPro" id="IPR022653">
    <property type="entry name" value="De-COase2_pyr-phos_BS"/>
</dbReference>
<keyword evidence="5 12" id="KW-0457">Lysine biosynthesis</keyword>
<feature type="binding site" evidence="12">
    <location>
        <position position="314"/>
    </location>
    <ligand>
        <name>substrate</name>
    </ligand>
</feature>
<feature type="binding site" evidence="12">
    <location>
        <position position="239"/>
    </location>
    <ligand>
        <name>pyridoxal 5'-phosphate</name>
        <dbReference type="ChEBI" id="CHEBI:597326"/>
    </ligand>
</feature>
<dbReference type="Gene3D" id="3.20.20.10">
    <property type="entry name" value="Alanine racemase"/>
    <property type="match status" value="1"/>
</dbReference>
<dbReference type="PRINTS" id="PR01179">
    <property type="entry name" value="ODADCRBXLASE"/>
</dbReference>
<dbReference type="PROSITE" id="PS00879">
    <property type="entry name" value="ODR_DC_2_2"/>
    <property type="match status" value="1"/>
</dbReference>
<comment type="pathway">
    <text evidence="8 12 14">Amino-acid biosynthesis; L-lysine biosynthesis via DAP pathway; L-lysine from DL-2,6-diaminopimelate: step 1/1.</text>
</comment>
<comment type="function">
    <text evidence="12">Specifically catalyzes the decarboxylation of meso-diaminopimelate (meso-DAP) to L-lysine.</text>
</comment>
<dbReference type="FunFam" id="2.40.37.10:FF:000003">
    <property type="entry name" value="Diaminopimelate decarboxylase"/>
    <property type="match status" value="1"/>
</dbReference>
<keyword evidence="17" id="KW-1185">Reference proteome</keyword>
<feature type="modified residue" description="N6-(pyridoxal phosphate)lysine" evidence="12 13">
    <location>
        <position position="60"/>
    </location>
</feature>
<dbReference type="Proteomes" id="UP000068905">
    <property type="component" value="Chromosome"/>
</dbReference>
<dbReference type="OrthoDB" id="9802241at2"/>
<comment type="cofactor">
    <cofactor evidence="1 12 13 14">
        <name>pyridoxal 5'-phosphate</name>
        <dbReference type="ChEBI" id="CHEBI:597326"/>
    </cofactor>
</comment>
<comment type="similarity">
    <text evidence="9 12">Belongs to the Orn/Lys/Arg decarboxylase class-II family. LysA subfamily.</text>
</comment>
<dbReference type="PRINTS" id="PR01181">
    <property type="entry name" value="DAPDCRBXLASE"/>
</dbReference>
<reference evidence="16 17" key="1">
    <citation type="journal article" date="2015" name="Genome Announc.">
        <title>Genome Sequence of 'Candidatus Thioglobus singularis' Strain PS1, a Mixotroph from the SUP05 Clade of Marine Gammaproteobacteria.</title>
        <authorList>
            <person name="Marshall K.T."/>
            <person name="Morris R.M."/>
        </authorList>
    </citation>
    <scope>NUCLEOTIDE SEQUENCE [LARGE SCALE GENOMIC DNA]</scope>
    <source>
        <strain evidence="16 17">PS1</strain>
    </source>
</reference>
<dbReference type="NCBIfam" id="TIGR01048">
    <property type="entry name" value="lysA"/>
    <property type="match status" value="1"/>
</dbReference>
<gene>
    <name evidence="12" type="primary">lysA</name>
    <name evidence="16" type="ORF">W908_00725</name>
</gene>
<comment type="subunit">
    <text evidence="12">Homodimer.</text>
</comment>
<feature type="binding site" evidence="12">
    <location>
        <position position="310"/>
    </location>
    <ligand>
        <name>substrate</name>
    </ligand>
</feature>
<dbReference type="InterPro" id="IPR029066">
    <property type="entry name" value="PLP-binding_barrel"/>
</dbReference>
<evidence type="ECO:0000256" key="7">
    <source>
        <dbReference type="ARBA" id="ARBA00050464"/>
    </source>
</evidence>
<name>A0A0M4LFE0_9GAMM</name>
<evidence type="ECO:0000256" key="2">
    <source>
        <dbReference type="ARBA" id="ARBA00022605"/>
    </source>
</evidence>
<evidence type="ECO:0000256" key="4">
    <source>
        <dbReference type="ARBA" id="ARBA00022898"/>
    </source>
</evidence>
<dbReference type="InterPro" id="IPR022644">
    <property type="entry name" value="De-COase2_N"/>
</dbReference>
<dbReference type="InterPro" id="IPR002986">
    <property type="entry name" value="DAP_deCOOHase_LysA"/>
</dbReference>
<keyword evidence="6 12" id="KW-0456">Lyase</keyword>
<evidence type="ECO:0000256" key="9">
    <source>
        <dbReference type="ARBA" id="ARBA00060983"/>
    </source>
</evidence>
<dbReference type="KEGG" id="tsn:W908_00725"/>
<dbReference type="GO" id="GO:0030170">
    <property type="term" value="F:pyridoxal phosphate binding"/>
    <property type="evidence" value="ECO:0007669"/>
    <property type="project" value="UniProtKB-UniRule"/>
</dbReference>
<feature type="active site" description="Proton donor" evidence="13">
    <location>
        <position position="341"/>
    </location>
</feature>